<dbReference type="RefSeq" id="WP_255330915.1">
    <property type="nucleotide sequence ID" value="NZ_JAKZEU010000006.1"/>
</dbReference>
<proteinExistence type="predicted"/>
<dbReference type="Proteomes" id="UP001203945">
    <property type="component" value="Unassembled WGS sequence"/>
</dbReference>
<dbReference type="EMBL" id="JAKZEU010000006">
    <property type="protein sequence ID" value="MCQ0971910.1"/>
    <property type="molecule type" value="Genomic_DNA"/>
</dbReference>
<name>A0ABT1MU98_9RHOB</name>
<gene>
    <name evidence="3" type="ORF">MLD63_15920</name>
</gene>
<dbReference type="Gene3D" id="3.40.50.720">
    <property type="entry name" value="NAD(P)-binding Rossmann-like Domain"/>
    <property type="match status" value="1"/>
</dbReference>
<feature type="domain" description="XdhC Rossmann" evidence="2">
    <location>
        <begin position="158"/>
        <end position="291"/>
    </location>
</feature>
<dbReference type="InterPro" id="IPR052698">
    <property type="entry name" value="MoCofactor_Util/Proc"/>
</dbReference>
<organism evidence="3 4">
    <name type="scientific">Paracoccus albicereus</name>
    <dbReference type="NCBI Taxonomy" id="2922394"/>
    <lineage>
        <taxon>Bacteria</taxon>
        <taxon>Pseudomonadati</taxon>
        <taxon>Pseudomonadota</taxon>
        <taxon>Alphaproteobacteria</taxon>
        <taxon>Rhodobacterales</taxon>
        <taxon>Paracoccaceae</taxon>
        <taxon>Paracoccus</taxon>
    </lineage>
</organism>
<evidence type="ECO:0000313" key="3">
    <source>
        <dbReference type="EMBL" id="MCQ0971910.1"/>
    </source>
</evidence>
<comment type="caution">
    <text evidence="3">The sequence shown here is derived from an EMBL/GenBank/DDBJ whole genome shotgun (WGS) entry which is preliminary data.</text>
</comment>
<dbReference type="Pfam" id="PF02625">
    <property type="entry name" value="XdhC_CoxI"/>
    <property type="match status" value="1"/>
</dbReference>
<dbReference type="PANTHER" id="PTHR30388">
    <property type="entry name" value="ALDEHYDE OXIDOREDUCTASE MOLYBDENUM COFACTOR ASSEMBLY PROTEIN"/>
    <property type="match status" value="1"/>
</dbReference>
<keyword evidence="4" id="KW-1185">Reference proteome</keyword>
<evidence type="ECO:0000259" key="2">
    <source>
        <dbReference type="Pfam" id="PF13478"/>
    </source>
</evidence>
<dbReference type="InterPro" id="IPR003777">
    <property type="entry name" value="XdhC_CoxI"/>
</dbReference>
<evidence type="ECO:0000313" key="4">
    <source>
        <dbReference type="Proteomes" id="UP001203945"/>
    </source>
</evidence>
<protein>
    <submittedName>
        <fullName evidence="3">XdhC family protein</fullName>
    </submittedName>
</protein>
<feature type="domain" description="XdhC- CoxI" evidence="1">
    <location>
        <begin position="27"/>
        <end position="85"/>
    </location>
</feature>
<accession>A0ABT1MU98</accession>
<dbReference type="PANTHER" id="PTHR30388:SF4">
    <property type="entry name" value="MOLYBDENUM COFACTOR INSERTION CHAPERONE PAOD"/>
    <property type="match status" value="1"/>
</dbReference>
<evidence type="ECO:0000259" key="1">
    <source>
        <dbReference type="Pfam" id="PF02625"/>
    </source>
</evidence>
<dbReference type="InterPro" id="IPR027051">
    <property type="entry name" value="XdhC_Rossmann_dom"/>
</dbReference>
<sequence length="302" mass="30829">MIPQNTLTGHSADYMADPLPALVPGSVLAVLTGVEGPHYRRPGTVMAFLPDGRRVGQLSSGCIEADIAIHAGRLAPGDAPLSLRYGQGSPFRDLILPCGGGIDVALVPVGDVAPVKDALARQASRQTGHLGIDLKTGAMAAGGPGFAVPLPPNLRFAVAGTGIEPVRFAALARASGFDAVLHSHDETTQAAGAAAGVGATGTEALDADPWTAVALFYHEHDLELPLLVRALAGRAFWIGAQGSKRAHETRVAALTEAGVGPDAIERLRSPIGVIPSARDPAVLAVSVLAEIVGEYAGRAATP</sequence>
<reference evidence="3 4" key="1">
    <citation type="submission" date="2022-03" db="EMBL/GenBank/DDBJ databases">
        <authorList>
            <person name="He Y."/>
        </authorList>
    </citation>
    <scope>NUCLEOTIDE SEQUENCE [LARGE SCALE GENOMIC DNA]</scope>
    <source>
        <strain evidence="3 4">TK19116</strain>
    </source>
</reference>
<dbReference type="Pfam" id="PF13478">
    <property type="entry name" value="XdhC_C"/>
    <property type="match status" value="1"/>
</dbReference>